<evidence type="ECO:0000256" key="1">
    <source>
        <dbReference type="SAM" id="SignalP"/>
    </source>
</evidence>
<keyword evidence="3" id="KW-1185">Reference proteome</keyword>
<organism evidence="2 3">
    <name type="scientific">Streptomyces solicavernae</name>
    <dbReference type="NCBI Taxonomy" id="3043614"/>
    <lineage>
        <taxon>Bacteria</taxon>
        <taxon>Bacillati</taxon>
        <taxon>Actinomycetota</taxon>
        <taxon>Actinomycetes</taxon>
        <taxon>Kitasatosporales</taxon>
        <taxon>Streptomycetaceae</taxon>
        <taxon>Streptomyces</taxon>
    </lineage>
</organism>
<feature type="chain" id="PRO_5046786113" description="Lipoprotein" evidence="1">
    <location>
        <begin position="24"/>
        <end position="309"/>
    </location>
</feature>
<comment type="caution">
    <text evidence="2">The sequence shown here is derived from an EMBL/GenBank/DDBJ whole genome shotgun (WGS) entry which is preliminary data.</text>
</comment>
<protein>
    <recommendedName>
        <fullName evidence="4">Lipoprotein</fullName>
    </recommendedName>
</protein>
<proteinExistence type="predicted"/>
<evidence type="ECO:0000313" key="2">
    <source>
        <dbReference type="EMBL" id="MDI3388959.1"/>
    </source>
</evidence>
<gene>
    <name evidence="2" type="ORF">QIS99_22580</name>
</gene>
<keyword evidence="1" id="KW-0732">Signal</keyword>
<reference evidence="2 3" key="1">
    <citation type="submission" date="2023-05" db="EMBL/GenBank/DDBJ databases">
        <title>Draft genome sequence of Streptomyces sp. B-S-A8 isolated from a cave soil in Thailand.</title>
        <authorList>
            <person name="Chamroensaksri N."/>
            <person name="Muangham S."/>
        </authorList>
    </citation>
    <scope>NUCLEOTIDE SEQUENCE [LARGE SCALE GENOMIC DNA]</scope>
    <source>
        <strain evidence="2 3">B-S-A8</strain>
    </source>
</reference>
<dbReference type="EMBL" id="JASCIR010000021">
    <property type="protein sequence ID" value="MDI3388959.1"/>
    <property type="molecule type" value="Genomic_DNA"/>
</dbReference>
<sequence>MVVQQRRRGGGSAVTAVAAGALAAVVLATTGCSGGGAAAEDQRAADPVDTLHRAVAALRAAGSAKARTSMEMASGGTRVTIRGEGAYDFAKPLGRLKVMLPEDPAGVDEHRPITELLAPGALYMKNRGAGVPADKWVRIDTAGLADGNLVTGGATDPLAAAELLLGASAVSYVGETRLAGVPVRHYRGTTEIGRAAERASGANRKVLRAAAKGFAEDTVPFDAYVDDQGRLRKIRHRFTFANDLRAEDVRAEDVRAEDVRADGVRAKGAPAQGEDVVVTSTTLLSGFGTAVKAELPAAEDIFAGKIAGR</sequence>
<accession>A0ABT6RXQ3</accession>
<dbReference type="SUPFAM" id="SSF89392">
    <property type="entry name" value="Prokaryotic lipoproteins and lipoprotein localization factors"/>
    <property type="match status" value="1"/>
</dbReference>
<dbReference type="RefSeq" id="WP_282515410.1">
    <property type="nucleotide sequence ID" value="NZ_JASCIR010000021.1"/>
</dbReference>
<name>A0ABT6RXQ3_9ACTN</name>
<evidence type="ECO:0008006" key="4">
    <source>
        <dbReference type="Google" id="ProtNLM"/>
    </source>
</evidence>
<dbReference type="PROSITE" id="PS51257">
    <property type="entry name" value="PROKAR_LIPOPROTEIN"/>
    <property type="match status" value="1"/>
</dbReference>
<dbReference type="InterPro" id="IPR029046">
    <property type="entry name" value="LolA/LolB/LppX"/>
</dbReference>
<evidence type="ECO:0000313" key="3">
    <source>
        <dbReference type="Proteomes" id="UP001224661"/>
    </source>
</evidence>
<dbReference type="Proteomes" id="UP001224661">
    <property type="component" value="Unassembled WGS sequence"/>
</dbReference>
<feature type="signal peptide" evidence="1">
    <location>
        <begin position="1"/>
        <end position="23"/>
    </location>
</feature>
<dbReference type="Gene3D" id="2.50.20.20">
    <property type="match status" value="1"/>
</dbReference>